<evidence type="ECO:0000313" key="15">
    <source>
        <dbReference type="Proteomes" id="UP000377798"/>
    </source>
</evidence>
<proteinExistence type="inferred from homology"/>
<evidence type="ECO:0000256" key="3">
    <source>
        <dbReference type="ARBA" id="ARBA00021035"/>
    </source>
</evidence>
<dbReference type="GO" id="GO:0005737">
    <property type="term" value="C:cytoplasm"/>
    <property type="evidence" value="ECO:0007669"/>
    <property type="project" value="UniProtKB-SubCell"/>
</dbReference>
<organism evidence="14 15">
    <name type="scientific">Urinicoccus massiliensis</name>
    <dbReference type="NCBI Taxonomy" id="1723382"/>
    <lineage>
        <taxon>Bacteria</taxon>
        <taxon>Bacillati</taxon>
        <taxon>Bacillota</taxon>
        <taxon>Tissierellia</taxon>
        <taxon>Tissierellales</taxon>
        <taxon>Peptoniphilaceae</taxon>
        <taxon>Urinicoccus</taxon>
    </lineage>
</organism>
<evidence type="ECO:0000256" key="7">
    <source>
        <dbReference type="ARBA" id="ARBA00022705"/>
    </source>
</evidence>
<evidence type="ECO:0000256" key="1">
    <source>
        <dbReference type="ARBA" id="ARBA00004496"/>
    </source>
</evidence>
<dbReference type="PIRSF" id="PIRSF000804">
    <property type="entry name" value="DNA_pol_III_b"/>
    <property type="match status" value="1"/>
</dbReference>
<dbReference type="Pfam" id="PF00712">
    <property type="entry name" value="DNA_pol3_beta"/>
    <property type="match status" value="1"/>
</dbReference>
<keyword evidence="9" id="KW-0238">DNA-binding</keyword>
<dbReference type="PANTHER" id="PTHR30478:SF0">
    <property type="entry name" value="BETA SLIDING CLAMP"/>
    <property type="match status" value="1"/>
</dbReference>
<keyword evidence="7 10" id="KW-0235">DNA replication</keyword>
<dbReference type="GO" id="GO:0003677">
    <property type="term" value="F:DNA binding"/>
    <property type="evidence" value="ECO:0007669"/>
    <property type="project" value="UniProtKB-UniRule"/>
</dbReference>
<dbReference type="InterPro" id="IPR022637">
    <property type="entry name" value="DNA_polIII_beta_cen"/>
</dbReference>
<evidence type="ECO:0000256" key="2">
    <source>
        <dbReference type="ARBA" id="ARBA00010752"/>
    </source>
</evidence>
<evidence type="ECO:0000256" key="6">
    <source>
        <dbReference type="ARBA" id="ARBA00022695"/>
    </source>
</evidence>
<keyword evidence="15" id="KW-1185">Reference proteome</keyword>
<accession>A0A8H2QYZ9</accession>
<evidence type="ECO:0000259" key="13">
    <source>
        <dbReference type="Pfam" id="PF02768"/>
    </source>
</evidence>
<gene>
    <name evidence="14" type="primary">dnaN</name>
    <name evidence="14" type="ORF">NCTC13150_01990</name>
</gene>
<dbReference type="SMART" id="SM00480">
    <property type="entry name" value="POL3Bc"/>
    <property type="match status" value="1"/>
</dbReference>
<evidence type="ECO:0000259" key="11">
    <source>
        <dbReference type="Pfam" id="PF00712"/>
    </source>
</evidence>
<evidence type="ECO:0000259" key="12">
    <source>
        <dbReference type="Pfam" id="PF02767"/>
    </source>
</evidence>
<dbReference type="GO" id="GO:0008408">
    <property type="term" value="F:3'-5' exonuclease activity"/>
    <property type="evidence" value="ECO:0007669"/>
    <property type="project" value="InterPro"/>
</dbReference>
<evidence type="ECO:0000256" key="8">
    <source>
        <dbReference type="ARBA" id="ARBA00022932"/>
    </source>
</evidence>
<dbReference type="Pfam" id="PF02767">
    <property type="entry name" value="DNA_pol3_beta_2"/>
    <property type="match status" value="1"/>
</dbReference>
<dbReference type="RefSeq" id="WP_131749931.1">
    <property type="nucleotide sequence ID" value="NZ_CAACYI010000001.1"/>
</dbReference>
<name>A0A8H2QYZ9_9FIRM</name>
<dbReference type="PANTHER" id="PTHR30478">
    <property type="entry name" value="DNA POLYMERASE III SUBUNIT BETA"/>
    <property type="match status" value="1"/>
</dbReference>
<dbReference type="GO" id="GO:0006271">
    <property type="term" value="P:DNA strand elongation involved in DNA replication"/>
    <property type="evidence" value="ECO:0007669"/>
    <property type="project" value="TreeGrafter"/>
</dbReference>
<dbReference type="EMBL" id="CAACYI010000001">
    <property type="protein sequence ID" value="VFB17397.1"/>
    <property type="molecule type" value="Genomic_DNA"/>
</dbReference>
<dbReference type="Pfam" id="PF02768">
    <property type="entry name" value="DNA_pol3_beta_3"/>
    <property type="match status" value="1"/>
</dbReference>
<evidence type="ECO:0000256" key="5">
    <source>
        <dbReference type="ARBA" id="ARBA00022679"/>
    </source>
</evidence>
<feature type="domain" description="DNA polymerase III beta sliding clamp central" evidence="12">
    <location>
        <begin position="128"/>
        <end position="238"/>
    </location>
</feature>
<dbReference type="GO" id="GO:0009360">
    <property type="term" value="C:DNA polymerase III complex"/>
    <property type="evidence" value="ECO:0007669"/>
    <property type="project" value="InterPro"/>
</dbReference>
<dbReference type="InterPro" id="IPR022635">
    <property type="entry name" value="DNA_polIII_beta_C"/>
</dbReference>
<evidence type="ECO:0000256" key="4">
    <source>
        <dbReference type="ARBA" id="ARBA00022490"/>
    </source>
</evidence>
<comment type="subcellular location">
    <subcellularLocation>
        <location evidence="1 10">Cytoplasm</location>
    </subcellularLocation>
</comment>
<comment type="similarity">
    <text evidence="2 10">Belongs to the beta sliding clamp family.</text>
</comment>
<dbReference type="GO" id="GO:0003887">
    <property type="term" value="F:DNA-directed DNA polymerase activity"/>
    <property type="evidence" value="ECO:0007669"/>
    <property type="project" value="UniProtKB-UniRule"/>
</dbReference>
<comment type="caution">
    <text evidence="14">The sequence shown here is derived from an EMBL/GenBank/DDBJ whole genome shotgun (WGS) entry which is preliminary data.</text>
</comment>
<evidence type="ECO:0000256" key="9">
    <source>
        <dbReference type="ARBA" id="ARBA00023125"/>
    </source>
</evidence>
<keyword evidence="6 10" id="KW-0548">Nucleotidyltransferase</keyword>
<dbReference type="Gene3D" id="3.10.150.10">
    <property type="entry name" value="DNA Polymerase III, subunit A, domain 2"/>
    <property type="match status" value="1"/>
</dbReference>
<reference evidence="14 15" key="1">
    <citation type="submission" date="2019-02" db="EMBL/GenBank/DDBJ databases">
        <authorList>
            <consortium name="Pathogen Informatics"/>
        </authorList>
    </citation>
    <scope>NUCLEOTIDE SEQUENCE [LARGE SCALE GENOMIC DNA]</scope>
    <source>
        <strain evidence="14 15">3012STDY7089603</strain>
    </source>
</reference>
<sequence>MKVEIHKQDLIGPINTVQKAISGRTPLPILEGIYFKAENNQITLMGTDGEISIQTKVAAKVLEEGEIVLGSRLFGDIIRKLPSATIYLTLTEHNLNIRCQQSEFNIMGQPTQEFPQMPEIVDSVKIQLSRESLVDSLRSTSFAVSLDDLRMALTGVLFDCKPGKMSFVALDGYRMALNEMEIQSDAEIQAIVPARACTEIVRLLDESLDSILIELASNYIKIDLGSTIFVSKLINGEFFQYQGLVRNDHKINVKLKRQDFVQGLERANLLAKEERSNLVKLDISANEILIESHSDIGDVHELIPCSTEGDGLKIAFNSKYLLEGVKAIQEEEIICHFIDSVNPCIIESSEKSGYIYLVLPVRLAGQ</sequence>
<keyword evidence="4 10" id="KW-0963">Cytoplasm</keyword>
<dbReference type="Gene3D" id="3.70.10.10">
    <property type="match status" value="1"/>
</dbReference>
<evidence type="ECO:0000313" key="14">
    <source>
        <dbReference type="EMBL" id="VFB17397.1"/>
    </source>
</evidence>
<protein>
    <recommendedName>
        <fullName evidence="3 10">Beta sliding clamp</fullName>
    </recommendedName>
</protein>
<feature type="domain" description="DNA polymerase III beta sliding clamp N-terminal" evidence="11">
    <location>
        <begin position="1"/>
        <end position="118"/>
    </location>
</feature>
<dbReference type="SUPFAM" id="SSF55979">
    <property type="entry name" value="DNA clamp"/>
    <property type="match status" value="3"/>
</dbReference>
<dbReference type="InterPro" id="IPR046938">
    <property type="entry name" value="DNA_clamp_sf"/>
</dbReference>
<keyword evidence="8 10" id="KW-0239">DNA-directed DNA polymerase</keyword>
<dbReference type="Proteomes" id="UP000377798">
    <property type="component" value="Unassembled WGS sequence"/>
</dbReference>
<dbReference type="NCBIfam" id="TIGR00663">
    <property type="entry name" value="dnan"/>
    <property type="match status" value="1"/>
</dbReference>
<dbReference type="CDD" id="cd00140">
    <property type="entry name" value="beta_clamp"/>
    <property type="match status" value="1"/>
</dbReference>
<feature type="domain" description="DNA polymerase III beta sliding clamp C-terminal" evidence="13">
    <location>
        <begin position="248"/>
        <end position="362"/>
    </location>
</feature>
<comment type="subunit">
    <text evidence="10">Forms a ring-shaped head-to-tail homodimer around DNA.</text>
</comment>
<dbReference type="AlphaFoldDB" id="A0A8H2QYZ9"/>
<comment type="function">
    <text evidence="10">Confers DNA tethering and processivity to DNA polymerases and other proteins. Acts as a clamp, forming a ring around DNA (a reaction catalyzed by the clamp-loading complex) which diffuses in an ATP-independent manner freely and bidirectionally along dsDNA. Initially characterized for its ability to contact the catalytic subunit of DNA polymerase III (Pol III), a complex, multichain enzyme responsible for most of the replicative synthesis in bacteria; Pol III exhibits 3'-5' exonuclease proofreading activity. The beta chain is required for initiation of replication as well as for processivity of DNA replication.</text>
</comment>
<evidence type="ECO:0000256" key="10">
    <source>
        <dbReference type="PIRNR" id="PIRNR000804"/>
    </source>
</evidence>
<dbReference type="InterPro" id="IPR001001">
    <property type="entry name" value="DNA_polIII_beta"/>
</dbReference>
<dbReference type="InterPro" id="IPR022634">
    <property type="entry name" value="DNA_polIII_beta_N"/>
</dbReference>
<keyword evidence="5 10" id="KW-0808">Transferase</keyword>